<dbReference type="OrthoDB" id="2506489at2759"/>
<name>A0A180GFC0_PUCT1</name>
<dbReference type="Pfam" id="PF18758">
    <property type="entry name" value="KDZ"/>
    <property type="match status" value="1"/>
</dbReference>
<dbReference type="InterPro" id="IPR041320">
    <property type="entry name" value="CxC1"/>
</dbReference>
<dbReference type="InterPro" id="IPR040521">
    <property type="entry name" value="KDZ"/>
</dbReference>
<organism evidence="2">
    <name type="scientific">Puccinia triticina (isolate 1-1 / race 1 (BBBD))</name>
    <name type="common">Brown leaf rust fungus</name>
    <dbReference type="NCBI Taxonomy" id="630390"/>
    <lineage>
        <taxon>Eukaryota</taxon>
        <taxon>Fungi</taxon>
        <taxon>Dikarya</taxon>
        <taxon>Basidiomycota</taxon>
        <taxon>Pucciniomycotina</taxon>
        <taxon>Pucciniomycetes</taxon>
        <taxon>Pucciniales</taxon>
        <taxon>Pucciniaceae</taxon>
        <taxon>Puccinia</taxon>
    </lineage>
</organism>
<protein>
    <submittedName>
        <fullName evidence="3">CxC1 domain-containing protein</fullName>
    </submittedName>
</protein>
<gene>
    <name evidence="2" type="ORF">PTTG_28007</name>
</gene>
<reference evidence="2" key="2">
    <citation type="submission" date="2016-05" db="EMBL/GenBank/DDBJ databases">
        <title>Comparative analysis highlights variable genome content of wheat rusts and divergence of the mating loci.</title>
        <authorList>
            <person name="Cuomo C.A."/>
            <person name="Bakkeren G."/>
            <person name="Szabo L."/>
            <person name="Khalil H."/>
            <person name="Joly D."/>
            <person name="Goldberg J."/>
            <person name="Young S."/>
            <person name="Zeng Q."/>
            <person name="Fellers J."/>
        </authorList>
    </citation>
    <scope>NUCLEOTIDE SEQUENCE [LARGE SCALE GENOMIC DNA]</scope>
    <source>
        <strain evidence="2">1-1 BBBD Race 1</strain>
    </source>
</reference>
<evidence type="ECO:0000313" key="4">
    <source>
        <dbReference type="Proteomes" id="UP000005240"/>
    </source>
</evidence>
<dbReference type="STRING" id="630390.A0A180GFC0"/>
<reference evidence="2" key="1">
    <citation type="submission" date="2009-11" db="EMBL/GenBank/DDBJ databases">
        <authorList>
            <consortium name="The Broad Institute Genome Sequencing Platform"/>
            <person name="Ward D."/>
            <person name="Feldgarden M."/>
            <person name="Earl A."/>
            <person name="Young S.K."/>
            <person name="Zeng Q."/>
            <person name="Koehrsen M."/>
            <person name="Alvarado L."/>
            <person name="Berlin A."/>
            <person name="Bochicchio J."/>
            <person name="Borenstein D."/>
            <person name="Chapman S.B."/>
            <person name="Chen Z."/>
            <person name="Engels R."/>
            <person name="Freedman E."/>
            <person name="Gellesch M."/>
            <person name="Goldberg J."/>
            <person name="Griggs A."/>
            <person name="Gujja S."/>
            <person name="Heilman E."/>
            <person name="Heiman D."/>
            <person name="Hepburn T."/>
            <person name="Howarth C."/>
            <person name="Jen D."/>
            <person name="Larson L."/>
            <person name="Lewis B."/>
            <person name="Mehta T."/>
            <person name="Park D."/>
            <person name="Pearson M."/>
            <person name="Roberts A."/>
            <person name="Saif S."/>
            <person name="Shea T."/>
            <person name="Shenoy N."/>
            <person name="Sisk P."/>
            <person name="Stolte C."/>
            <person name="Sykes S."/>
            <person name="Thomson T."/>
            <person name="Walk T."/>
            <person name="White J."/>
            <person name="Yandava C."/>
            <person name="Izard J."/>
            <person name="Baranova O.V."/>
            <person name="Blanton J.M."/>
            <person name="Tanner A.C."/>
            <person name="Dewhirst F.E."/>
            <person name="Haas B."/>
            <person name="Nusbaum C."/>
            <person name="Birren B."/>
        </authorList>
    </citation>
    <scope>NUCLEOTIDE SEQUENCE [LARGE SCALE GENOMIC DNA]</scope>
    <source>
        <strain evidence="2">1-1 BBBD Race 1</strain>
    </source>
</reference>
<accession>A0A180GFC0</accession>
<evidence type="ECO:0000313" key="3">
    <source>
        <dbReference type="EnsemblFungi" id="PTTG_28007-t43_1-p1"/>
    </source>
</evidence>
<dbReference type="PANTHER" id="PTHR33096">
    <property type="entry name" value="CXC2 DOMAIN-CONTAINING PROTEIN"/>
    <property type="match status" value="1"/>
</dbReference>
<dbReference type="EMBL" id="ADAS02000082">
    <property type="protein sequence ID" value="OAV91355.1"/>
    <property type="molecule type" value="Genomic_DNA"/>
</dbReference>
<reference evidence="3" key="4">
    <citation type="submission" date="2025-05" db="UniProtKB">
        <authorList>
            <consortium name="EnsemblFungi"/>
        </authorList>
    </citation>
    <scope>IDENTIFICATION</scope>
    <source>
        <strain evidence="3">isolate 1-1 / race 1 (BBBD)</strain>
    </source>
</reference>
<dbReference type="AlphaFoldDB" id="A0A180GFC0"/>
<evidence type="ECO:0000259" key="1">
    <source>
        <dbReference type="Pfam" id="PF18802"/>
    </source>
</evidence>
<dbReference type="Proteomes" id="UP000005240">
    <property type="component" value="Unassembled WGS sequence"/>
</dbReference>
<proteinExistence type="predicted"/>
<dbReference type="VEuPathDB" id="FungiDB:PTTG_28007"/>
<evidence type="ECO:0000313" key="2">
    <source>
        <dbReference type="EMBL" id="OAV91355.1"/>
    </source>
</evidence>
<dbReference type="Pfam" id="PF18802">
    <property type="entry name" value="CxC1"/>
    <property type="match status" value="1"/>
</dbReference>
<dbReference type="EnsemblFungi" id="PTTG_28007-t43_1">
    <property type="protein sequence ID" value="PTTG_28007-t43_1-p1"/>
    <property type="gene ID" value="PTTG_28007"/>
</dbReference>
<dbReference type="PANTHER" id="PTHR33096:SF1">
    <property type="entry name" value="CXC1-LIKE CYSTEINE CLUSTER ASSOCIATED WITH KDZ TRANSPOSASES DOMAIN-CONTAINING PROTEIN"/>
    <property type="match status" value="1"/>
</dbReference>
<keyword evidence="4" id="KW-1185">Reference proteome</keyword>
<feature type="domain" description="CxC1-like cysteine cluster associated with KDZ transposases" evidence="1">
    <location>
        <begin position="133"/>
        <end position="236"/>
    </location>
</feature>
<sequence>MVSDRHKFHRSSRLPARETRLQRQYRLAKKKEAEDEMAAYHTDNARRAAERAVRTQDVNAPDFAEDYSAHPAAYGGPSYWEDLEENTNQHQETRTKIGSYYQSLIQQQRWRSWTDIFNALFPAYTLLKRVTNNWTSPSSFDDNSKELSNCEDHQKKARPVDLVDLLGQQRKMIDFCSCAPDAVQIMAHGYLASTPIFPQTAFSLRLLNFYDLLWNLCNAAATPFAEVLRRWNESISMRLYNKKETKPRDLRRNLTAAIDTYRLLLAKHRTTVETFTSDCHQDILAQQLCPACFGSALPVANPSQPADNKEIFVCLDGNFQHRHHEQASKNHLPLQTPDMFLKPEEIDAAEKNIIAHEQAQKKTQLAKDRCSNQHKAADDKRNASTWKGCDDTGLMGCCCRHVSLVYFCNINRAGEGRCLPIAILERLFKEIQPEMKLRVLYDIGCSLDKFIKIRKLLPSESPRMKFATSIFHSYVHEWECQMKYNPRYNVGWGLSDGEGLERLWSYLSPLVSFLRNAARNHWLNSLNHRSLFHNQLVVEKLGWSISFADSSTALLMILFD</sequence>
<reference evidence="3 4" key="3">
    <citation type="journal article" date="2017" name="G3 (Bethesda)">
        <title>Comparative analysis highlights variable genome content of wheat rusts and divergence of the mating loci.</title>
        <authorList>
            <person name="Cuomo C.A."/>
            <person name="Bakkeren G."/>
            <person name="Khalil H.B."/>
            <person name="Panwar V."/>
            <person name="Joly D."/>
            <person name="Linning R."/>
            <person name="Sakthikumar S."/>
            <person name="Song X."/>
            <person name="Adiconis X."/>
            <person name="Fan L."/>
            <person name="Goldberg J.M."/>
            <person name="Levin J.Z."/>
            <person name="Young S."/>
            <person name="Zeng Q."/>
            <person name="Anikster Y."/>
            <person name="Bruce M."/>
            <person name="Wang M."/>
            <person name="Yin C."/>
            <person name="McCallum B."/>
            <person name="Szabo L.J."/>
            <person name="Hulbert S."/>
            <person name="Chen X."/>
            <person name="Fellers J.P."/>
        </authorList>
    </citation>
    <scope>NUCLEOTIDE SEQUENCE</scope>
    <source>
        <strain evidence="4">Isolate 1-1 / race 1 (BBBD)</strain>
        <strain evidence="3">isolate 1-1 / race 1 (BBBD)</strain>
    </source>
</reference>